<dbReference type="PIRSF" id="PIRSF005690">
    <property type="entry name" value="GerBA"/>
    <property type="match status" value="1"/>
</dbReference>
<evidence type="ECO:0000313" key="5">
    <source>
        <dbReference type="EMBL" id="NIK15130.1"/>
    </source>
</evidence>
<dbReference type="EMBL" id="JAASRS010000001">
    <property type="protein sequence ID" value="NIK15130.1"/>
    <property type="molecule type" value="Genomic_DNA"/>
</dbReference>
<feature type="transmembrane region" description="Helical" evidence="4">
    <location>
        <begin position="314"/>
        <end position="336"/>
    </location>
</feature>
<keyword evidence="4" id="KW-0812">Transmembrane</keyword>
<keyword evidence="2 4" id="KW-0472">Membrane</keyword>
<protein>
    <submittedName>
        <fullName evidence="5">Spore germination protein KA</fullName>
    </submittedName>
</protein>
<dbReference type="AlphaFoldDB" id="A0A846MFK9"/>
<keyword evidence="4" id="KW-1133">Transmembrane helix</keyword>
<feature type="transmembrane region" description="Helical" evidence="4">
    <location>
        <begin position="411"/>
        <end position="430"/>
    </location>
</feature>
<feature type="region of interest" description="Disordered" evidence="3">
    <location>
        <begin position="1"/>
        <end position="26"/>
    </location>
</feature>
<feature type="compositionally biased region" description="Basic and acidic residues" evidence="3">
    <location>
        <begin position="524"/>
        <end position="536"/>
    </location>
</feature>
<feature type="transmembrane region" description="Helical" evidence="4">
    <location>
        <begin position="442"/>
        <end position="465"/>
    </location>
</feature>
<evidence type="ECO:0000256" key="1">
    <source>
        <dbReference type="ARBA" id="ARBA00005278"/>
    </source>
</evidence>
<evidence type="ECO:0000256" key="3">
    <source>
        <dbReference type="SAM" id="MobiDB-lite"/>
    </source>
</evidence>
<evidence type="ECO:0000313" key="6">
    <source>
        <dbReference type="Proteomes" id="UP000532769"/>
    </source>
</evidence>
<dbReference type="Pfam" id="PF03323">
    <property type="entry name" value="GerA"/>
    <property type="match status" value="1"/>
</dbReference>
<feature type="region of interest" description="Disordered" evidence="3">
    <location>
        <begin position="503"/>
        <end position="536"/>
    </location>
</feature>
<dbReference type="PANTHER" id="PTHR22550">
    <property type="entry name" value="SPORE GERMINATION PROTEIN"/>
    <property type="match status" value="1"/>
</dbReference>
<dbReference type="Proteomes" id="UP000532769">
    <property type="component" value="Unassembled WGS sequence"/>
</dbReference>
<comment type="caution">
    <text evidence="5">The sequence shown here is derived from an EMBL/GenBank/DDBJ whole genome shotgun (WGS) entry which is preliminary data.</text>
</comment>
<evidence type="ECO:0000256" key="2">
    <source>
        <dbReference type="ARBA" id="ARBA00023136"/>
    </source>
</evidence>
<dbReference type="GO" id="GO:0009847">
    <property type="term" value="P:spore germination"/>
    <property type="evidence" value="ECO:0007669"/>
    <property type="project" value="InterPro"/>
</dbReference>
<feature type="compositionally biased region" description="Low complexity" evidence="3">
    <location>
        <begin position="14"/>
        <end position="26"/>
    </location>
</feature>
<organism evidence="5 6">
    <name type="scientific">Saccharococcus thermophilus</name>
    <dbReference type="NCBI Taxonomy" id="29396"/>
    <lineage>
        <taxon>Bacteria</taxon>
        <taxon>Bacillati</taxon>
        <taxon>Bacillota</taxon>
        <taxon>Bacilli</taxon>
        <taxon>Bacillales</taxon>
        <taxon>Anoxybacillaceae</taxon>
        <taxon>Saccharococcus</taxon>
    </lineage>
</organism>
<feature type="transmembrane region" description="Helical" evidence="4">
    <location>
        <begin position="386"/>
        <end position="405"/>
    </location>
</feature>
<dbReference type="GO" id="GO:0016020">
    <property type="term" value="C:membrane"/>
    <property type="evidence" value="ECO:0007669"/>
    <property type="project" value="InterPro"/>
</dbReference>
<name>A0A846MFK9_9BACL</name>
<dbReference type="RefSeq" id="WP_166909796.1">
    <property type="nucleotide sequence ID" value="NZ_JAASRS010000001.1"/>
</dbReference>
<reference evidence="5 6" key="1">
    <citation type="submission" date="2020-03" db="EMBL/GenBank/DDBJ databases">
        <title>Genomic Encyclopedia of Archaeal and Bacterial Type Strains, Phase II (KMG-II): from individual species to whole genera.</title>
        <authorList>
            <person name="Goeker M."/>
        </authorList>
    </citation>
    <scope>NUCLEOTIDE SEQUENCE [LARGE SCALE GENOMIC DNA]</scope>
    <source>
        <strain evidence="5 6">DSM 4749</strain>
    </source>
</reference>
<proteinExistence type="inferred from homology"/>
<accession>A0A846MFK9</accession>
<sequence>MFFFKESKKKKQIVKNQQGQNQNQQQQDFLSTDLEQNLQELQNIYQNCMDIVFRPFKIEGKTKAALIYFDGLSNIEEIDAGVLTPLMKENNAKENTDQFIHVNHILEQRLTVSKVKKVQTITECMEHISSGNPVLLIDQQSEGFALGLANWEKRSIDEPTGEAVIRGPREGFTESLGTNLALLRRKIRSPQLKMKSMKIGEYTQTEVVISYIEGIADQALIQEVETRLSRIKVDGILETSYIEEFIEDNPYSPFPQVLDTERPDVVAASLLEGRVAILQDGTPFVLIVPVSFYSLLQSNEDYYQRSLIGTATRWLRYIFLLISLLLPSLYVALLTFHQEMLPTTLLITIAASREKIPFPALVEALLMEIVFEALREAGLRLPRQAGSAVSIVGALVIGQAAVQAGLVSSPLIMVVALTGIASFTVPRYAAGIALRMLRFPMILLAGTLGLLGIVLGLIMIVTHMATLRSFGVPYLSPMAPIQRGEMKDVLLRAPFWKFNTRPHLTGKDNNIERQSPDQKPNPNHGDDETSKGKGGS</sequence>
<dbReference type="InterPro" id="IPR050768">
    <property type="entry name" value="UPF0353/GerABKA_families"/>
</dbReference>
<evidence type="ECO:0000256" key="4">
    <source>
        <dbReference type="SAM" id="Phobius"/>
    </source>
</evidence>
<feature type="compositionally biased region" description="Basic and acidic residues" evidence="3">
    <location>
        <begin position="505"/>
        <end position="516"/>
    </location>
</feature>
<keyword evidence="6" id="KW-1185">Reference proteome</keyword>
<gene>
    <name evidence="5" type="ORF">BDD39_001640</name>
</gene>
<dbReference type="PANTHER" id="PTHR22550:SF5">
    <property type="entry name" value="LEUCINE ZIPPER PROTEIN 4"/>
    <property type="match status" value="1"/>
</dbReference>
<comment type="similarity">
    <text evidence="1">Belongs to the GerABKA family.</text>
</comment>
<dbReference type="InterPro" id="IPR004995">
    <property type="entry name" value="Spore_Ger"/>
</dbReference>